<accession>A0A1Y2H3F2</accession>
<feature type="compositionally biased region" description="Polar residues" evidence="1">
    <location>
        <begin position="17"/>
        <end position="46"/>
    </location>
</feature>
<dbReference type="InParanoid" id="A0A1Y2H3F2"/>
<feature type="compositionally biased region" description="Low complexity" evidence="1">
    <location>
        <begin position="108"/>
        <end position="125"/>
    </location>
</feature>
<dbReference type="InterPro" id="IPR018814">
    <property type="entry name" value="DUF5427"/>
</dbReference>
<dbReference type="RefSeq" id="XP_021886718.1">
    <property type="nucleotide sequence ID" value="XM_022021756.1"/>
</dbReference>
<reference evidence="2 3" key="1">
    <citation type="submission" date="2016-07" db="EMBL/GenBank/DDBJ databases">
        <title>Pervasive Adenine N6-methylation of Active Genes in Fungi.</title>
        <authorList>
            <consortium name="DOE Joint Genome Institute"/>
            <person name="Mondo S.J."/>
            <person name="Dannebaum R.O."/>
            <person name="Kuo R.C."/>
            <person name="Labutti K."/>
            <person name="Haridas S."/>
            <person name="Kuo A."/>
            <person name="Salamov A."/>
            <person name="Ahrendt S.R."/>
            <person name="Lipzen A."/>
            <person name="Sullivan W."/>
            <person name="Andreopoulos W.B."/>
            <person name="Clum A."/>
            <person name="Lindquist E."/>
            <person name="Daum C."/>
            <person name="Ramamoorthy G.K."/>
            <person name="Gryganskyi A."/>
            <person name="Culley D."/>
            <person name="Magnuson J.K."/>
            <person name="James T.Y."/>
            <person name="O'Malley M.A."/>
            <person name="Stajich J.E."/>
            <person name="Spatafora J.W."/>
            <person name="Visel A."/>
            <person name="Grigoriev I.V."/>
        </authorList>
    </citation>
    <scope>NUCLEOTIDE SEQUENCE [LARGE SCALE GENOMIC DNA]</scope>
    <source>
        <strain evidence="2 3">NRRL 3116</strain>
    </source>
</reference>
<protein>
    <submittedName>
        <fullName evidence="2">Maintenance of telomere capping protein 1</fullName>
    </submittedName>
</protein>
<feature type="region of interest" description="Disordered" evidence="1">
    <location>
        <begin position="105"/>
        <end position="131"/>
    </location>
</feature>
<dbReference type="EMBL" id="MCFF01000001">
    <property type="protein sequence ID" value="ORZ29045.1"/>
    <property type="molecule type" value="Genomic_DNA"/>
</dbReference>
<proteinExistence type="predicted"/>
<evidence type="ECO:0000313" key="3">
    <source>
        <dbReference type="Proteomes" id="UP000193648"/>
    </source>
</evidence>
<feature type="region of interest" description="Disordered" evidence="1">
    <location>
        <begin position="442"/>
        <end position="468"/>
    </location>
</feature>
<sequence length="468" mass="50697">MSSKDDDVLQFLDSLDTAPTNKTGTGSLTHDSDGTSHALNVPSTSDGVAGNGANPQDEQSVLDFLDEITQSAASSTTGLDSKVQSPTGSQGKQSIYDASAALPSRYLQQQQQQQHQQHQQQQQPQAPVDTRSSWLGSLWSTASEAVKTTQTVVQSSVKATMESQATKNFENRVKGFVNAENIGKIGNDIKSLTLSSMTAVLDVVAPPIAEHEIVEVWLAHDMVGYVGLESIVYKAFSKVMEQTDGGDVVVHQGAGTTSPGSEDIAPEDRQLNACEGYEQAVKLAKANIEHLVKSHYDVEKYQGSAPTATKNPNTNASVCPVFMAIQPCRVPRHGFNASKAADASKGSEGETSSKAMDKDTFLTFVIVLHDPTHKLNFESCSQSMPAQWLLIPYEENEWVEDRMVDCIRLAVGVIAQDYVWTRMKGDEIQRLQILEAEAQAKQQLLDQQQKQEQEAKASGQGALNTPSG</sequence>
<gene>
    <name evidence="2" type="ORF">BCR41DRAFT_330572</name>
</gene>
<dbReference type="FunCoup" id="A0A1Y2H3F2">
    <property type="interactions" value="9"/>
</dbReference>
<feature type="non-terminal residue" evidence="2">
    <location>
        <position position="1"/>
    </location>
</feature>
<organism evidence="2 3">
    <name type="scientific">Lobosporangium transversale</name>
    <dbReference type="NCBI Taxonomy" id="64571"/>
    <lineage>
        <taxon>Eukaryota</taxon>
        <taxon>Fungi</taxon>
        <taxon>Fungi incertae sedis</taxon>
        <taxon>Mucoromycota</taxon>
        <taxon>Mortierellomycotina</taxon>
        <taxon>Mortierellomycetes</taxon>
        <taxon>Mortierellales</taxon>
        <taxon>Mortierellaceae</taxon>
        <taxon>Lobosporangium</taxon>
    </lineage>
</organism>
<comment type="caution">
    <text evidence="2">The sequence shown here is derived from an EMBL/GenBank/DDBJ whole genome shotgun (WGS) entry which is preliminary data.</text>
</comment>
<dbReference type="OrthoDB" id="5594977at2759"/>
<dbReference type="PANTHER" id="PTHR28265:SF1">
    <property type="entry name" value="MAINTENANCE OF TELOMERE CAPPING PROTEIN 1"/>
    <property type="match status" value="1"/>
</dbReference>
<feature type="region of interest" description="Disordered" evidence="1">
    <location>
        <begin position="1"/>
        <end position="57"/>
    </location>
</feature>
<dbReference type="AlphaFoldDB" id="A0A1Y2H3F2"/>
<keyword evidence="3" id="KW-1185">Reference proteome</keyword>
<dbReference type="STRING" id="64571.A0A1Y2H3F2"/>
<feature type="region of interest" description="Disordered" evidence="1">
    <location>
        <begin position="73"/>
        <end position="93"/>
    </location>
</feature>
<dbReference type="Proteomes" id="UP000193648">
    <property type="component" value="Unassembled WGS sequence"/>
</dbReference>
<dbReference type="Pfam" id="PF10310">
    <property type="entry name" value="DUF5427"/>
    <property type="match status" value="1"/>
</dbReference>
<evidence type="ECO:0000313" key="2">
    <source>
        <dbReference type="EMBL" id="ORZ29045.1"/>
    </source>
</evidence>
<name>A0A1Y2H3F2_9FUNG</name>
<dbReference type="PANTHER" id="PTHR28265">
    <property type="entry name" value="MAINTENANCE OF TELOMERE CAPPING PROTEIN 1"/>
    <property type="match status" value="1"/>
</dbReference>
<evidence type="ECO:0000256" key="1">
    <source>
        <dbReference type="SAM" id="MobiDB-lite"/>
    </source>
</evidence>
<dbReference type="GeneID" id="33563600"/>